<dbReference type="EMBL" id="MNCJ02000328">
    <property type="protein sequence ID" value="KAF5772177.1"/>
    <property type="molecule type" value="Genomic_DNA"/>
</dbReference>
<dbReference type="InterPro" id="IPR015660">
    <property type="entry name" value="MASH1/Ascl1a-like"/>
</dbReference>
<keyword evidence="4" id="KW-0804">Transcription</keyword>
<dbReference type="PROSITE" id="PS50888">
    <property type="entry name" value="BHLH"/>
    <property type="match status" value="1"/>
</dbReference>
<dbReference type="Pfam" id="PF00010">
    <property type="entry name" value="HLH"/>
    <property type="match status" value="1"/>
</dbReference>
<feature type="domain" description="BHLH" evidence="6">
    <location>
        <begin position="104"/>
        <end position="157"/>
    </location>
</feature>
<dbReference type="GO" id="GO:0006357">
    <property type="term" value="P:regulation of transcription by RNA polymerase II"/>
    <property type="evidence" value="ECO:0000318"/>
    <property type="project" value="GO_Central"/>
</dbReference>
<dbReference type="SMART" id="SM00353">
    <property type="entry name" value="HLH"/>
    <property type="match status" value="1"/>
</dbReference>
<comment type="caution">
    <text evidence="7">The sequence shown here is derived from an EMBL/GenBank/DDBJ whole genome shotgun (WGS) entry which is preliminary data.</text>
</comment>
<keyword evidence="3" id="KW-0238">DNA-binding</keyword>
<keyword evidence="5" id="KW-0539">Nucleus</keyword>
<name>A0A9K3EEP4_HELAN</name>
<comment type="subcellular location">
    <subcellularLocation>
        <location evidence="1">Nucleus</location>
    </subcellularLocation>
</comment>
<dbReference type="InterPro" id="IPR011598">
    <property type="entry name" value="bHLH_dom"/>
</dbReference>
<evidence type="ECO:0000313" key="7">
    <source>
        <dbReference type="EMBL" id="KAF5772177.1"/>
    </source>
</evidence>
<dbReference type="PANTHER" id="PTHR13935">
    <property type="entry name" value="ACHAETE-SCUTE TRANSCRIPTION FACTOR-RELATED"/>
    <property type="match status" value="1"/>
</dbReference>
<dbReference type="Gene3D" id="4.10.280.10">
    <property type="entry name" value="Helix-loop-helix DNA-binding domain"/>
    <property type="match status" value="1"/>
</dbReference>
<evidence type="ECO:0000256" key="1">
    <source>
        <dbReference type="ARBA" id="ARBA00004123"/>
    </source>
</evidence>
<gene>
    <name evidence="7" type="ORF">HanXRQr2_Chr13g0573741</name>
</gene>
<evidence type="ECO:0000256" key="2">
    <source>
        <dbReference type="ARBA" id="ARBA00023015"/>
    </source>
</evidence>
<evidence type="ECO:0000256" key="5">
    <source>
        <dbReference type="ARBA" id="ARBA00023242"/>
    </source>
</evidence>
<dbReference type="Gramene" id="mRNA:HanXRQr2_Chr13g0573741">
    <property type="protein sequence ID" value="mRNA:HanXRQr2_Chr13g0573741"/>
    <property type="gene ID" value="HanXRQr2_Chr13g0573741"/>
</dbReference>
<dbReference type="GO" id="GO:0046983">
    <property type="term" value="F:protein dimerization activity"/>
    <property type="evidence" value="ECO:0007669"/>
    <property type="project" value="InterPro"/>
</dbReference>
<evidence type="ECO:0000256" key="4">
    <source>
        <dbReference type="ARBA" id="ARBA00023163"/>
    </source>
</evidence>
<dbReference type="SUPFAM" id="SSF47459">
    <property type="entry name" value="HLH, helix-loop-helix DNA-binding domain"/>
    <property type="match status" value="1"/>
</dbReference>
<reference evidence="7" key="2">
    <citation type="submission" date="2020-06" db="EMBL/GenBank/DDBJ databases">
        <title>Helianthus annuus Genome sequencing and assembly Release 2.</title>
        <authorList>
            <person name="Gouzy J."/>
            <person name="Langlade N."/>
            <person name="Munos S."/>
        </authorList>
    </citation>
    <scope>NUCLEOTIDE SEQUENCE</scope>
    <source>
        <tissue evidence="7">Leaves</tissue>
    </source>
</reference>
<dbReference type="Proteomes" id="UP000215914">
    <property type="component" value="Unassembled WGS sequence"/>
</dbReference>
<evidence type="ECO:0000259" key="6">
    <source>
        <dbReference type="PROSITE" id="PS50888"/>
    </source>
</evidence>
<dbReference type="GO" id="GO:0090575">
    <property type="term" value="C:RNA polymerase II transcription regulator complex"/>
    <property type="evidence" value="ECO:0000318"/>
    <property type="project" value="GO_Central"/>
</dbReference>
<accession>A0A9K3EEP4</accession>
<dbReference type="GO" id="GO:0000981">
    <property type="term" value="F:DNA-binding transcription factor activity, RNA polymerase II-specific"/>
    <property type="evidence" value="ECO:0000318"/>
    <property type="project" value="GO_Central"/>
</dbReference>
<proteinExistence type="predicted"/>
<dbReference type="InterPro" id="IPR036638">
    <property type="entry name" value="HLH_DNA-bd_sf"/>
</dbReference>
<organism evidence="7 8">
    <name type="scientific">Helianthus annuus</name>
    <name type="common">Common sunflower</name>
    <dbReference type="NCBI Taxonomy" id="4232"/>
    <lineage>
        <taxon>Eukaryota</taxon>
        <taxon>Viridiplantae</taxon>
        <taxon>Streptophyta</taxon>
        <taxon>Embryophyta</taxon>
        <taxon>Tracheophyta</taxon>
        <taxon>Spermatophyta</taxon>
        <taxon>Magnoliopsida</taxon>
        <taxon>eudicotyledons</taxon>
        <taxon>Gunneridae</taxon>
        <taxon>Pentapetalae</taxon>
        <taxon>asterids</taxon>
        <taxon>campanulids</taxon>
        <taxon>Asterales</taxon>
        <taxon>Asteraceae</taxon>
        <taxon>Asteroideae</taxon>
        <taxon>Heliantheae alliance</taxon>
        <taxon>Heliantheae</taxon>
        <taxon>Helianthus</taxon>
    </lineage>
</organism>
<keyword evidence="2" id="KW-0805">Transcription regulation</keyword>
<protein>
    <submittedName>
        <fullName evidence="7">Transcription factor bHLH family</fullName>
    </submittedName>
</protein>
<dbReference type="GO" id="GO:0010106">
    <property type="term" value="P:cellular response to iron ion starvation"/>
    <property type="evidence" value="ECO:0007669"/>
    <property type="project" value="UniProtKB-ARBA"/>
</dbReference>
<reference evidence="7" key="1">
    <citation type="journal article" date="2017" name="Nature">
        <title>The sunflower genome provides insights into oil metabolism, flowering and Asterid evolution.</title>
        <authorList>
            <person name="Badouin H."/>
            <person name="Gouzy J."/>
            <person name="Grassa C.J."/>
            <person name="Murat F."/>
            <person name="Staton S.E."/>
            <person name="Cottret L."/>
            <person name="Lelandais-Briere C."/>
            <person name="Owens G.L."/>
            <person name="Carrere S."/>
            <person name="Mayjonade B."/>
            <person name="Legrand L."/>
            <person name="Gill N."/>
            <person name="Kane N.C."/>
            <person name="Bowers J.E."/>
            <person name="Hubner S."/>
            <person name="Bellec A."/>
            <person name="Berard A."/>
            <person name="Berges H."/>
            <person name="Blanchet N."/>
            <person name="Boniface M.C."/>
            <person name="Brunel D."/>
            <person name="Catrice O."/>
            <person name="Chaidir N."/>
            <person name="Claudel C."/>
            <person name="Donnadieu C."/>
            <person name="Faraut T."/>
            <person name="Fievet G."/>
            <person name="Helmstetter N."/>
            <person name="King M."/>
            <person name="Knapp S.J."/>
            <person name="Lai Z."/>
            <person name="Le Paslier M.C."/>
            <person name="Lippi Y."/>
            <person name="Lorenzon L."/>
            <person name="Mandel J.R."/>
            <person name="Marage G."/>
            <person name="Marchand G."/>
            <person name="Marquand E."/>
            <person name="Bret-Mestries E."/>
            <person name="Morien E."/>
            <person name="Nambeesan S."/>
            <person name="Nguyen T."/>
            <person name="Pegot-Espagnet P."/>
            <person name="Pouilly N."/>
            <person name="Raftis F."/>
            <person name="Sallet E."/>
            <person name="Schiex T."/>
            <person name="Thomas J."/>
            <person name="Vandecasteele C."/>
            <person name="Vares D."/>
            <person name="Vear F."/>
            <person name="Vautrin S."/>
            <person name="Crespi M."/>
            <person name="Mangin B."/>
            <person name="Burke J.M."/>
            <person name="Salse J."/>
            <person name="Munos S."/>
            <person name="Vincourt P."/>
            <person name="Rieseberg L.H."/>
            <person name="Langlade N.B."/>
        </authorList>
    </citation>
    <scope>NUCLEOTIDE SEQUENCE</scope>
    <source>
        <tissue evidence="7">Leaves</tissue>
    </source>
</reference>
<evidence type="ECO:0000313" key="8">
    <source>
        <dbReference type="Proteomes" id="UP000215914"/>
    </source>
</evidence>
<dbReference type="PANTHER" id="PTHR13935:SF41">
    <property type="entry name" value="TRANSCRIPTION FACTOR ORG2-RELATED"/>
    <property type="match status" value="1"/>
</dbReference>
<dbReference type="GO" id="GO:0000977">
    <property type="term" value="F:RNA polymerase II transcription regulatory region sequence-specific DNA binding"/>
    <property type="evidence" value="ECO:0000318"/>
    <property type="project" value="GO_Central"/>
</dbReference>
<dbReference type="FunFam" id="4.10.280.10:FF:000074">
    <property type="entry name" value="Transcription factor ORG2"/>
    <property type="match status" value="1"/>
</dbReference>
<keyword evidence="8" id="KW-1185">Reference proteome</keyword>
<dbReference type="AlphaFoldDB" id="A0A9K3EEP4"/>
<sequence>MHSCTIYKYPILSSFSYQESFIITERNIAKMLALSPSLFPTTHGWALEDLISQNIPHDCNEANSYNPAFNFHTFDQIKLDLAPEHSISSGETTNGGTGDEMMVVKKLNHNASERDRRKKCNELYVMLRSLLPISNDQKKKLSIPRTVSRVLQYIPELQKEVEILRSKKEKLLSYSLSTGNTRKEHSIRAQSAEDTTTKTKSSVASSVSILGDQEAVIQLISSADHMSKNKRNNLLSKVLDYLEQEEDELVLINATTFKSYGEGMLLSTLHLRVQGDHKIKAEKLKEKLNAFHQ</sequence>
<evidence type="ECO:0000256" key="3">
    <source>
        <dbReference type="ARBA" id="ARBA00023125"/>
    </source>
</evidence>